<feature type="transmembrane region" description="Helical" evidence="11">
    <location>
        <begin position="451"/>
        <end position="471"/>
    </location>
</feature>
<dbReference type="PANTHER" id="PTHR11003">
    <property type="entry name" value="POTASSIUM CHANNEL, SUBFAMILY K"/>
    <property type="match status" value="1"/>
</dbReference>
<feature type="transmembrane region" description="Helical" evidence="11">
    <location>
        <begin position="389"/>
        <end position="410"/>
    </location>
</feature>
<evidence type="ECO:0000256" key="8">
    <source>
        <dbReference type="RuleBase" id="RU003857"/>
    </source>
</evidence>
<gene>
    <name evidence="13" type="ORF">VMCG_05891</name>
</gene>
<feature type="domain" description="Potassium channel" evidence="12">
    <location>
        <begin position="239"/>
        <end position="310"/>
    </location>
</feature>
<feature type="region of interest" description="Disordered" evidence="10">
    <location>
        <begin position="1"/>
        <end position="59"/>
    </location>
</feature>
<dbReference type="FunFam" id="1.10.287.70:FF:000170">
    <property type="entry name" value="Outward-rectifier potassium channel TOK1"/>
    <property type="match status" value="1"/>
</dbReference>
<feature type="region of interest" description="Disordered" evidence="10">
    <location>
        <begin position="515"/>
        <end position="673"/>
    </location>
</feature>
<evidence type="ECO:0000256" key="1">
    <source>
        <dbReference type="ARBA" id="ARBA00004141"/>
    </source>
</evidence>
<evidence type="ECO:0000313" key="14">
    <source>
        <dbReference type="Proteomes" id="UP000283895"/>
    </source>
</evidence>
<dbReference type="Pfam" id="PF07885">
    <property type="entry name" value="Ion_trans_2"/>
    <property type="match status" value="2"/>
</dbReference>
<comment type="subcellular location">
    <subcellularLocation>
        <location evidence="1">Membrane</location>
        <topology evidence="1">Multi-pass membrane protein</topology>
    </subcellularLocation>
</comment>
<dbReference type="STRING" id="356882.A0A423WDC0"/>
<proteinExistence type="inferred from homology"/>
<feature type="compositionally biased region" description="Polar residues" evidence="10">
    <location>
        <begin position="587"/>
        <end position="597"/>
    </location>
</feature>
<evidence type="ECO:0000256" key="3">
    <source>
        <dbReference type="ARBA" id="ARBA00022692"/>
    </source>
</evidence>
<dbReference type="GO" id="GO:0030322">
    <property type="term" value="P:stabilization of membrane potential"/>
    <property type="evidence" value="ECO:0007669"/>
    <property type="project" value="TreeGrafter"/>
</dbReference>
<keyword evidence="9" id="KW-0175">Coiled coil</keyword>
<evidence type="ECO:0000259" key="12">
    <source>
        <dbReference type="Pfam" id="PF07885"/>
    </source>
</evidence>
<keyword evidence="6 11" id="KW-0472">Membrane</keyword>
<feature type="transmembrane region" description="Helical" evidence="11">
    <location>
        <begin position="289"/>
        <end position="312"/>
    </location>
</feature>
<name>A0A423WDC0_9PEZI</name>
<keyword evidence="3 8" id="KW-0812">Transmembrane</keyword>
<evidence type="ECO:0000256" key="5">
    <source>
        <dbReference type="ARBA" id="ARBA00023065"/>
    </source>
</evidence>
<dbReference type="SUPFAM" id="SSF81324">
    <property type="entry name" value="Voltage-gated potassium channels"/>
    <property type="match status" value="2"/>
</dbReference>
<dbReference type="EMBL" id="LKEA01000019">
    <property type="protein sequence ID" value="ROW01250.1"/>
    <property type="molecule type" value="Genomic_DNA"/>
</dbReference>
<dbReference type="InterPro" id="IPR013099">
    <property type="entry name" value="K_chnl_dom"/>
</dbReference>
<feature type="transmembrane region" description="Helical" evidence="11">
    <location>
        <begin position="150"/>
        <end position="171"/>
    </location>
</feature>
<keyword evidence="5 8" id="KW-0406">Ion transport</keyword>
<organism evidence="13 14">
    <name type="scientific">Cytospora schulzeri</name>
    <dbReference type="NCBI Taxonomy" id="448051"/>
    <lineage>
        <taxon>Eukaryota</taxon>
        <taxon>Fungi</taxon>
        <taxon>Dikarya</taxon>
        <taxon>Ascomycota</taxon>
        <taxon>Pezizomycotina</taxon>
        <taxon>Sordariomycetes</taxon>
        <taxon>Sordariomycetidae</taxon>
        <taxon>Diaporthales</taxon>
        <taxon>Cytosporaceae</taxon>
        <taxon>Cytospora</taxon>
    </lineage>
</organism>
<keyword evidence="4 11" id="KW-1133">Transmembrane helix</keyword>
<dbReference type="PRINTS" id="PR01333">
    <property type="entry name" value="2POREKCHANEL"/>
</dbReference>
<evidence type="ECO:0000256" key="10">
    <source>
        <dbReference type="SAM" id="MobiDB-lite"/>
    </source>
</evidence>
<feature type="transmembrane region" description="Helical" evidence="11">
    <location>
        <begin position="118"/>
        <end position="138"/>
    </location>
</feature>
<keyword evidence="14" id="KW-1185">Reference proteome</keyword>
<feature type="transmembrane region" description="Helical" evidence="11">
    <location>
        <begin position="74"/>
        <end position="98"/>
    </location>
</feature>
<feature type="compositionally biased region" description="Basic residues" evidence="10">
    <location>
        <begin position="626"/>
        <end position="640"/>
    </location>
</feature>
<protein>
    <recommendedName>
        <fullName evidence="12">Potassium channel domain-containing protein</fullName>
    </recommendedName>
</protein>
<dbReference type="AlphaFoldDB" id="A0A423WDC0"/>
<sequence length="799" mass="89600">MMADSGDRVDEHVEVLNEQESHLPKEKGQGDHPDQRHGQGQGEDLHPDKSPGGDPIQNDQAHLDPSRWWFASSAFPMIAGTLGPVASAFSICALVRPWRQRFPPGSDIDKAHFIEDPIWLTVINAIQLAVAVVANLVLLMNMAKKIRFSVAQPVTIVAWYFSSISLLALSATAAGPLHEEPESLYIWSQAFYYGIYAACLYFFCSSIMVVTFWGAMKGHYSKDFQLTTSQRTLMLQTIMFLVYLLVGALVFSKIEEWNYLDAVYWADATLFTVGFGDFAAATPLGRALLFPYALIGVISLGLVVGSIRSLVLDRGRRQLGARMEEKERKRTLKRRVRSGKDEILIPVKDDDDAYEDTSGNTGLTEYERRKREFELMRRIQIRAEHRRRWLAMGISTTVWLILWLVGAAIFQQCEVSYQGWTYFDGFYFAFVSLTTVGYGDVTPISPAGKSFFVFWSLLALPTMTVLISNAGDTVVKFVREATDQLGTVTILPDERGVKKGLKEMARSLSLGQIFGEDSDVEASPPGGLGFAEEHNPSDSEDEEKGIAKRAKKRLTAKLDREVHDISSATDVKQAGGDRSGEALTNHDPPTQEANPPSTAIHRRNSSSTSHNHLSFKEPPKRPSPSTKRKSTRNSSHKSHPGNRSQSDIKSQTVKLSRAVSIPRSPSEMPGDVPTDIHDYHLILIDEISRVTQHMKTQPPRKYSFAEWAWYLKLIGEDERSAQRHQKAVPQDRKKPPGQGGDDGGEQSPIKEDREKLQWSWVGSRSPLMGSQEEAEWILEKLEQKLSNELRRVRDEAKNK</sequence>
<reference evidence="13 14" key="1">
    <citation type="submission" date="2015-09" db="EMBL/GenBank/DDBJ databases">
        <title>Host preference determinants of Valsa canker pathogens revealed by comparative genomics.</title>
        <authorList>
            <person name="Yin Z."/>
            <person name="Huang L."/>
        </authorList>
    </citation>
    <scope>NUCLEOTIDE SEQUENCE [LARGE SCALE GENOMIC DNA]</scope>
    <source>
        <strain evidence="13 14">03-1</strain>
    </source>
</reference>
<evidence type="ECO:0000256" key="7">
    <source>
        <dbReference type="ARBA" id="ARBA00023303"/>
    </source>
</evidence>
<dbReference type="InterPro" id="IPR003280">
    <property type="entry name" value="2pore_dom_K_chnl"/>
</dbReference>
<feature type="region of interest" description="Disordered" evidence="10">
    <location>
        <begin position="720"/>
        <end position="769"/>
    </location>
</feature>
<dbReference type="Gene3D" id="1.10.287.70">
    <property type="match status" value="2"/>
</dbReference>
<evidence type="ECO:0000256" key="11">
    <source>
        <dbReference type="SAM" id="Phobius"/>
    </source>
</evidence>
<dbReference type="FunFam" id="1.10.287.70:FF:000182">
    <property type="entry name" value="Outward-rectifier potassium channel TOK1"/>
    <property type="match status" value="1"/>
</dbReference>
<evidence type="ECO:0000256" key="6">
    <source>
        <dbReference type="ARBA" id="ARBA00023136"/>
    </source>
</evidence>
<dbReference type="GO" id="GO:0015271">
    <property type="term" value="F:outward rectifier potassium channel activity"/>
    <property type="evidence" value="ECO:0007669"/>
    <property type="project" value="TreeGrafter"/>
</dbReference>
<feature type="transmembrane region" description="Helical" evidence="11">
    <location>
        <begin position="422"/>
        <end position="439"/>
    </location>
</feature>
<evidence type="ECO:0000256" key="4">
    <source>
        <dbReference type="ARBA" id="ARBA00022989"/>
    </source>
</evidence>
<evidence type="ECO:0000256" key="2">
    <source>
        <dbReference type="ARBA" id="ARBA00022448"/>
    </source>
</evidence>
<dbReference type="OrthoDB" id="297496at2759"/>
<feature type="compositionally biased region" description="Basic and acidic residues" evidence="10">
    <location>
        <begin position="1"/>
        <end position="51"/>
    </location>
</feature>
<dbReference type="GO" id="GO:0005886">
    <property type="term" value="C:plasma membrane"/>
    <property type="evidence" value="ECO:0007669"/>
    <property type="project" value="TreeGrafter"/>
</dbReference>
<keyword evidence="2 8" id="KW-0813">Transport</keyword>
<accession>A0A423WDC0</accession>
<comment type="caution">
    <text evidence="13">The sequence shown here is derived from an EMBL/GenBank/DDBJ whole genome shotgun (WGS) entry which is preliminary data.</text>
</comment>
<dbReference type="Proteomes" id="UP000283895">
    <property type="component" value="Unassembled WGS sequence"/>
</dbReference>
<feature type="compositionally biased region" description="Polar residues" evidence="10">
    <location>
        <begin position="641"/>
        <end position="654"/>
    </location>
</feature>
<evidence type="ECO:0000256" key="9">
    <source>
        <dbReference type="SAM" id="Coils"/>
    </source>
</evidence>
<evidence type="ECO:0000313" key="13">
    <source>
        <dbReference type="EMBL" id="ROW01250.1"/>
    </source>
</evidence>
<feature type="domain" description="Potassium channel" evidence="12">
    <location>
        <begin position="399"/>
        <end position="475"/>
    </location>
</feature>
<feature type="coiled-coil region" evidence="9">
    <location>
        <begin position="771"/>
        <end position="798"/>
    </location>
</feature>
<comment type="similarity">
    <text evidence="8">Belongs to the two pore domain potassium channel (TC 1.A.1.8) family.</text>
</comment>
<keyword evidence="7 8" id="KW-0407">Ion channel</keyword>
<feature type="transmembrane region" description="Helical" evidence="11">
    <location>
        <begin position="191"/>
        <end position="213"/>
    </location>
</feature>
<dbReference type="GO" id="GO:0022841">
    <property type="term" value="F:potassium ion leak channel activity"/>
    <property type="evidence" value="ECO:0007669"/>
    <property type="project" value="TreeGrafter"/>
</dbReference>
<feature type="transmembrane region" description="Helical" evidence="11">
    <location>
        <begin position="233"/>
        <end position="251"/>
    </location>
</feature>
<dbReference type="PANTHER" id="PTHR11003:SF301">
    <property type="entry name" value="POTASSIUM CHANNEL PROTEIN"/>
    <property type="match status" value="1"/>
</dbReference>